<dbReference type="SMART" id="SM00353">
    <property type="entry name" value="HLH"/>
    <property type="match status" value="1"/>
</dbReference>
<name>A0AA43QL64_9LECA</name>
<gene>
    <name evidence="3" type="ORF">OHK93_007786</name>
</gene>
<dbReference type="PROSITE" id="PS50888">
    <property type="entry name" value="BHLH"/>
    <property type="match status" value="1"/>
</dbReference>
<keyword evidence="4" id="KW-1185">Reference proteome</keyword>
<dbReference type="CDD" id="cd11392">
    <property type="entry name" value="bHLH_ScPHO4_like"/>
    <property type="match status" value="1"/>
</dbReference>
<feature type="region of interest" description="Disordered" evidence="1">
    <location>
        <begin position="215"/>
        <end position="526"/>
    </location>
</feature>
<sequence length="700" mass="74706">MNQDPTSHHWSPMLANPDNEFADFLDFGDLTFSAFNDATVHNHGENNSLAQGGAEGIEAQMEDPTNATGMGQRAIPQKMEARRNQVAVMPEFYNVASLNPELFNQQNENQPGMHQQAYHPANMVPPTPNSIEMHAGHPQYYSIIDQQQQQMYDNYRLQQRHQMNFTPLISPAVTPVDTQLCYPDYAASSERFSPLTSPALHTQNHIATASLYGAARGSDTSDTTSPIDPTVEYVGPTSVPATPATLRKSRRRVSTSSSKPPARAVKQSPAMKPQSKKKAASSTVIPPKEVAGILEEARQNKKATGKARSATEAKPPAPYQQDSSGPDSVSPEPLSEILMPPPATPRSSSSGKSPYMSAKKASSTPSVEHDQNGEAVTPASLMHIHKRAGSSGVTKSKSAQLKEQASLAEADMEQIMEDITLPEPATSVGDEPGLKSIDTAHATTHQSTPLVSAMKSSDNATKSASSTATGSTFPSPSINALSSPNTLEARKRRDSKSKPLKEILKRSNGNIEKPSPAIKPRISPSIKPLLPEGSNVSADTTALLLASKSNYQNILEGTHFPGVSYPENLSTNLTSKRTSHKIAEQGRRNRINMALQEISALLPASANVNGGGGSGTEGEASGKAAKEVMNPGTAAQQSNNSKASTVEAAIEYIRALQGELRVCKERLSSYEREREAATDGIKSIASSEGGGDEEGSRAAS</sequence>
<dbReference type="Gene3D" id="4.10.280.10">
    <property type="entry name" value="Helix-loop-helix DNA-binding domain"/>
    <property type="match status" value="1"/>
</dbReference>
<dbReference type="Pfam" id="PF00010">
    <property type="entry name" value="HLH"/>
    <property type="match status" value="1"/>
</dbReference>
<evidence type="ECO:0000259" key="2">
    <source>
        <dbReference type="PROSITE" id="PS50888"/>
    </source>
</evidence>
<accession>A0AA43QL64</accession>
<feature type="compositionally biased region" description="Low complexity" evidence="1">
    <location>
        <begin position="218"/>
        <end position="230"/>
    </location>
</feature>
<feature type="compositionally biased region" description="Polar residues" evidence="1">
    <location>
        <begin position="391"/>
        <end position="403"/>
    </location>
</feature>
<comment type="caution">
    <text evidence="3">The sequence shown here is derived from an EMBL/GenBank/DDBJ whole genome shotgun (WGS) entry which is preliminary data.</text>
</comment>
<feature type="region of interest" description="Disordered" evidence="1">
    <location>
        <begin position="609"/>
        <end position="643"/>
    </location>
</feature>
<feature type="compositionally biased region" description="Basic and acidic residues" evidence="1">
    <location>
        <begin position="488"/>
        <end position="505"/>
    </location>
</feature>
<evidence type="ECO:0000256" key="1">
    <source>
        <dbReference type="SAM" id="MobiDB-lite"/>
    </source>
</evidence>
<feature type="compositionally biased region" description="Polar residues" evidence="1">
    <location>
        <begin position="633"/>
        <end position="643"/>
    </location>
</feature>
<proteinExistence type="predicted"/>
<dbReference type="InterPro" id="IPR036638">
    <property type="entry name" value="HLH_DNA-bd_sf"/>
</dbReference>
<protein>
    <recommendedName>
        <fullName evidence="2">BHLH domain-containing protein</fullName>
    </recommendedName>
</protein>
<feature type="region of interest" description="Disordered" evidence="1">
    <location>
        <begin position="668"/>
        <end position="700"/>
    </location>
</feature>
<evidence type="ECO:0000313" key="4">
    <source>
        <dbReference type="Proteomes" id="UP001161017"/>
    </source>
</evidence>
<feature type="compositionally biased region" description="Polar residues" evidence="1">
    <location>
        <begin position="441"/>
        <end position="450"/>
    </location>
</feature>
<reference evidence="3" key="1">
    <citation type="journal article" date="2023" name="Genome Biol. Evol.">
        <title>First Whole Genome Sequence and Flow Cytometry Genome Size Data for the Lichen-Forming Fungus Ramalina farinacea (Ascomycota).</title>
        <authorList>
            <person name="Llewellyn T."/>
            <person name="Mian S."/>
            <person name="Hill R."/>
            <person name="Leitch I.J."/>
            <person name="Gaya E."/>
        </authorList>
    </citation>
    <scope>NUCLEOTIDE SEQUENCE</scope>
    <source>
        <strain evidence="3">LIQ254RAFAR</strain>
    </source>
</reference>
<feature type="domain" description="BHLH" evidence="2">
    <location>
        <begin position="575"/>
        <end position="656"/>
    </location>
</feature>
<evidence type="ECO:0000313" key="3">
    <source>
        <dbReference type="EMBL" id="MDI1488511.1"/>
    </source>
</evidence>
<dbReference type="InterPro" id="IPR011598">
    <property type="entry name" value="bHLH_dom"/>
</dbReference>
<dbReference type="SUPFAM" id="SSF47459">
    <property type="entry name" value="HLH, helix-loop-helix DNA-binding domain"/>
    <property type="match status" value="1"/>
</dbReference>
<dbReference type="Proteomes" id="UP001161017">
    <property type="component" value="Unassembled WGS sequence"/>
</dbReference>
<feature type="compositionally biased region" description="Basic and acidic residues" evidence="1">
    <location>
        <begin position="668"/>
        <end position="677"/>
    </location>
</feature>
<feature type="compositionally biased region" description="Low complexity" evidence="1">
    <location>
        <begin position="456"/>
        <end position="477"/>
    </location>
</feature>
<dbReference type="GO" id="GO:0046983">
    <property type="term" value="F:protein dimerization activity"/>
    <property type="evidence" value="ECO:0007669"/>
    <property type="project" value="InterPro"/>
</dbReference>
<organism evidence="3 4">
    <name type="scientific">Ramalina farinacea</name>
    <dbReference type="NCBI Taxonomy" id="258253"/>
    <lineage>
        <taxon>Eukaryota</taxon>
        <taxon>Fungi</taxon>
        <taxon>Dikarya</taxon>
        <taxon>Ascomycota</taxon>
        <taxon>Pezizomycotina</taxon>
        <taxon>Lecanoromycetes</taxon>
        <taxon>OSLEUM clade</taxon>
        <taxon>Lecanoromycetidae</taxon>
        <taxon>Lecanorales</taxon>
        <taxon>Lecanorineae</taxon>
        <taxon>Ramalinaceae</taxon>
        <taxon>Ramalina</taxon>
    </lineage>
</organism>
<dbReference type="EMBL" id="JAPUFD010000007">
    <property type="protein sequence ID" value="MDI1488511.1"/>
    <property type="molecule type" value="Genomic_DNA"/>
</dbReference>
<dbReference type="AlphaFoldDB" id="A0AA43QL64"/>